<organism evidence="2 3">
    <name type="scientific">Mizuhopecten yessoensis</name>
    <name type="common">Japanese scallop</name>
    <name type="synonym">Patinopecten yessoensis</name>
    <dbReference type="NCBI Taxonomy" id="6573"/>
    <lineage>
        <taxon>Eukaryota</taxon>
        <taxon>Metazoa</taxon>
        <taxon>Spiralia</taxon>
        <taxon>Lophotrochozoa</taxon>
        <taxon>Mollusca</taxon>
        <taxon>Bivalvia</taxon>
        <taxon>Autobranchia</taxon>
        <taxon>Pteriomorphia</taxon>
        <taxon>Pectinida</taxon>
        <taxon>Pectinoidea</taxon>
        <taxon>Pectinidae</taxon>
        <taxon>Mizuhopecten</taxon>
    </lineage>
</organism>
<reference evidence="2 3" key="1">
    <citation type="journal article" date="2017" name="Nat. Ecol. Evol.">
        <title>Scallop genome provides insights into evolution of bilaterian karyotype and development.</title>
        <authorList>
            <person name="Wang S."/>
            <person name="Zhang J."/>
            <person name="Jiao W."/>
            <person name="Li J."/>
            <person name="Xun X."/>
            <person name="Sun Y."/>
            <person name="Guo X."/>
            <person name="Huan P."/>
            <person name="Dong B."/>
            <person name="Zhang L."/>
            <person name="Hu X."/>
            <person name="Sun X."/>
            <person name="Wang J."/>
            <person name="Zhao C."/>
            <person name="Wang Y."/>
            <person name="Wang D."/>
            <person name="Huang X."/>
            <person name="Wang R."/>
            <person name="Lv J."/>
            <person name="Li Y."/>
            <person name="Zhang Z."/>
            <person name="Liu B."/>
            <person name="Lu W."/>
            <person name="Hui Y."/>
            <person name="Liang J."/>
            <person name="Zhou Z."/>
            <person name="Hou R."/>
            <person name="Li X."/>
            <person name="Liu Y."/>
            <person name="Li H."/>
            <person name="Ning X."/>
            <person name="Lin Y."/>
            <person name="Zhao L."/>
            <person name="Xing Q."/>
            <person name="Dou J."/>
            <person name="Li Y."/>
            <person name="Mao J."/>
            <person name="Guo H."/>
            <person name="Dou H."/>
            <person name="Li T."/>
            <person name="Mu C."/>
            <person name="Jiang W."/>
            <person name="Fu Q."/>
            <person name="Fu X."/>
            <person name="Miao Y."/>
            <person name="Liu J."/>
            <person name="Yu Q."/>
            <person name="Li R."/>
            <person name="Liao H."/>
            <person name="Li X."/>
            <person name="Kong Y."/>
            <person name="Jiang Z."/>
            <person name="Chourrout D."/>
            <person name="Li R."/>
            <person name="Bao Z."/>
        </authorList>
    </citation>
    <scope>NUCLEOTIDE SEQUENCE [LARGE SCALE GENOMIC DNA]</scope>
    <source>
        <strain evidence="2 3">PY_sf001</strain>
    </source>
</reference>
<evidence type="ECO:0000256" key="1">
    <source>
        <dbReference type="SAM" id="SignalP"/>
    </source>
</evidence>
<protein>
    <submittedName>
        <fullName evidence="2">Uncharacterized protein</fullName>
    </submittedName>
</protein>
<dbReference type="EMBL" id="NEDP02005438">
    <property type="protein sequence ID" value="OWF40901.1"/>
    <property type="molecule type" value="Genomic_DNA"/>
</dbReference>
<proteinExistence type="predicted"/>
<evidence type="ECO:0000313" key="3">
    <source>
        <dbReference type="Proteomes" id="UP000242188"/>
    </source>
</evidence>
<sequence length="291" mass="32226">MFALNLLLLVVFGRDVQVGHAAVVGGISKESMIVPDAFWTFSAQNHEVIGSSEEHGYIRNTTFDTNYPQYTGPAFDRAVQFWGTSSSYIQFPNDQGALDGTDWGAWFFYINIDTDVGEATILEYEGACPGGQGLSIRCINGYIHVSFYTSSGKYETGNSPVKLTPGVWTYIGVTWHYLQPMVYVNYNGAELQQVLTHNLQFVERIEAHGNVKIGGSFTSDTPFRGQIACLWYQKGYFFKKNKTPLAFCDSSLRSNAMSLAVTDIAVLPASGCIPQLVTAPLRTVEERCQVE</sequence>
<evidence type="ECO:0000313" key="2">
    <source>
        <dbReference type="EMBL" id="OWF40901.1"/>
    </source>
</evidence>
<dbReference type="OrthoDB" id="6100303at2759"/>
<feature type="signal peptide" evidence="1">
    <location>
        <begin position="1"/>
        <end position="21"/>
    </location>
</feature>
<accession>A0A210PWN8</accession>
<comment type="caution">
    <text evidence="2">The sequence shown here is derived from an EMBL/GenBank/DDBJ whole genome shotgun (WGS) entry which is preliminary data.</text>
</comment>
<keyword evidence="3" id="KW-1185">Reference proteome</keyword>
<keyword evidence="1" id="KW-0732">Signal</keyword>
<dbReference type="InterPro" id="IPR013320">
    <property type="entry name" value="ConA-like_dom_sf"/>
</dbReference>
<dbReference type="SUPFAM" id="SSF49899">
    <property type="entry name" value="Concanavalin A-like lectins/glucanases"/>
    <property type="match status" value="1"/>
</dbReference>
<dbReference type="Proteomes" id="UP000242188">
    <property type="component" value="Unassembled WGS sequence"/>
</dbReference>
<dbReference type="AlphaFoldDB" id="A0A210PWN8"/>
<gene>
    <name evidence="2" type="ORF">KP79_PYT20243</name>
</gene>
<name>A0A210PWN8_MIZYE</name>
<dbReference type="Gene3D" id="2.60.120.200">
    <property type="match status" value="1"/>
</dbReference>
<feature type="chain" id="PRO_5012487851" evidence="1">
    <location>
        <begin position="22"/>
        <end position="291"/>
    </location>
</feature>